<keyword evidence="9" id="KW-1185">Reference proteome</keyword>
<keyword evidence="5" id="KW-0238">DNA-binding</keyword>
<dbReference type="InterPro" id="IPR012340">
    <property type="entry name" value="NA-bd_OB-fold"/>
</dbReference>
<proteinExistence type="inferred from homology"/>
<evidence type="ECO:0000259" key="7">
    <source>
        <dbReference type="Pfam" id="PF08646"/>
    </source>
</evidence>
<organism evidence="8 9">
    <name type="scientific">Linum tenue</name>
    <dbReference type="NCBI Taxonomy" id="586396"/>
    <lineage>
        <taxon>Eukaryota</taxon>
        <taxon>Viridiplantae</taxon>
        <taxon>Streptophyta</taxon>
        <taxon>Embryophyta</taxon>
        <taxon>Tracheophyta</taxon>
        <taxon>Spermatophyta</taxon>
        <taxon>Magnoliopsida</taxon>
        <taxon>eudicotyledons</taxon>
        <taxon>Gunneridae</taxon>
        <taxon>Pentapetalae</taxon>
        <taxon>rosids</taxon>
        <taxon>fabids</taxon>
        <taxon>Malpighiales</taxon>
        <taxon>Linaceae</taxon>
        <taxon>Linum</taxon>
    </lineage>
</organism>
<dbReference type="Pfam" id="PF02721">
    <property type="entry name" value="DUF223"/>
    <property type="match status" value="1"/>
</dbReference>
<dbReference type="PANTHER" id="PTHR47165">
    <property type="entry name" value="OS03G0429900 PROTEIN"/>
    <property type="match status" value="1"/>
</dbReference>
<dbReference type="Gene3D" id="2.40.50.140">
    <property type="entry name" value="Nucleic acid-binding proteins"/>
    <property type="match status" value="3"/>
</dbReference>
<dbReference type="CDD" id="cd04481">
    <property type="entry name" value="RPA1_DBD_B_like"/>
    <property type="match status" value="1"/>
</dbReference>
<keyword evidence="3" id="KW-0863">Zinc-finger</keyword>
<feature type="domain" description="Replication factor A C-terminal" evidence="7">
    <location>
        <begin position="368"/>
        <end position="493"/>
    </location>
</feature>
<comment type="caution">
    <text evidence="8">The sequence shown here is derived from an EMBL/GenBank/DDBJ whole genome shotgun (WGS) entry which is preliminary data.</text>
</comment>
<dbReference type="InterPro" id="IPR013955">
    <property type="entry name" value="Rep_factor-A_C"/>
</dbReference>
<dbReference type="Proteomes" id="UP001154282">
    <property type="component" value="Unassembled WGS sequence"/>
</dbReference>
<gene>
    <name evidence="8" type="ORF">LITE_LOCUS43853</name>
</gene>
<evidence type="ECO:0000256" key="1">
    <source>
        <dbReference type="ARBA" id="ARBA00005690"/>
    </source>
</evidence>
<dbReference type="EMBL" id="CAMGYJ010000009">
    <property type="protein sequence ID" value="CAI0546154.1"/>
    <property type="molecule type" value="Genomic_DNA"/>
</dbReference>
<reference evidence="8" key="1">
    <citation type="submission" date="2022-08" db="EMBL/GenBank/DDBJ databases">
        <authorList>
            <person name="Gutierrez-Valencia J."/>
        </authorList>
    </citation>
    <scope>NUCLEOTIDE SEQUENCE</scope>
</reference>
<evidence type="ECO:0000313" key="9">
    <source>
        <dbReference type="Proteomes" id="UP001154282"/>
    </source>
</evidence>
<dbReference type="AlphaFoldDB" id="A0AAV0QM00"/>
<comment type="similarity">
    <text evidence="1">Belongs to the replication factor A protein 1 family.</text>
</comment>
<accession>A0AAV0QM00</accession>
<feature type="domain" description="Replication protein A 70 kDa DNA-binding subunit B/D first OB fold" evidence="6">
    <location>
        <begin position="90"/>
        <end position="193"/>
    </location>
</feature>
<evidence type="ECO:0000259" key="6">
    <source>
        <dbReference type="Pfam" id="PF02721"/>
    </source>
</evidence>
<evidence type="ECO:0008006" key="10">
    <source>
        <dbReference type="Google" id="ProtNLM"/>
    </source>
</evidence>
<protein>
    <recommendedName>
        <fullName evidence="10">Replication factor A C-terminal domain-containing protein</fullName>
    </recommendedName>
</protein>
<dbReference type="CDD" id="cd04476">
    <property type="entry name" value="RPA1_DBD_C"/>
    <property type="match status" value="1"/>
</dbReference>
<evidence type="ECO:0000313" key="8">
    <source>
        <dbReference type="EMBL" id="CAI0546154.1"/>
    </source>
</evidence>
<dbReference type="Pfam" id="PF08646">
    <property type="entry name" value="Rep_fac-A_C"/>
    <property type="match status" value="1"/>
</dbReference>
<keyword evidence="2" id="KW-0479">Metal-binding</keyword>
<dbReference type="InterPro" id="IPR047192">
    <property type="entry name" value="Euk_RPA1_DBD_C"/>
</dbReference>
<dbReference type="InterPro" id="IPR003871">
    <property type="entry name" value="RFA1B/D_OB_1st"/>
</dbReference>
<dbReference type="CDD" id="cd04480">
    <property type="entry name" value="RPA1_DBD_A_like"/>
    <property type="match status" value="1"/>
</dbReference>
<keyword evidence="4" id="KW-0862">Zinc</keyword>
<dbReference type="GO" id="GO:0008270">
    <property type="term" value="F:zinc ion binding"/>
    <property type="evidence" value="ECO:0007669"/>
    <property type="project" value="UniProtKB-KW"/>
</dbReference>
<sequence>MQNTCPKYPSPHIPNWKKQPIAQTTSAPNIAIQFNRVQVGRWFPPGIRRHAVKASAPTLALFAAAAGNKRNRAAFQPQVLIEHGCYTMAFNGIRDLESEKQLWSGHCRVSRAWLGVNVTTDKVLHFDLILMDAKGNDIWVHIPPVLQEHFKRLLKEQQVYTIKNFELHTTQLKYRPIANTYIMSFSWKTTVEHVPDVPSIPAFKFKFLKASEMASKLNDVVVLSDVVGQVVQHSDAIKTTNLARKTIRKELQLKLIEGDVVKVIIWGRVVADFDKLIKPGDDEQVILVVTAVSVKPFLGELCFNSSGSTVLYPNLDIPEVKAFTTRNVQPQQPVFVELPPPPFIPNITLSELLELQLDPDNEECVYAVECKVVGIKPFWCYMGCPTCVLKPIERHGEYYCVKCNKPTPTRAAKYRIQLDVESSSVPATFIIFEYEAKRFFGVSGNDLFNRTGQNNEVPPPDLLQIVGETKLFHVKFKLNLYSDSQADFTVLKVLEPTEQRAVSVMALRNLAQLNLHDNDQAVRVRLLRLWHTMRPDGVTLDQIHMLFLDNQLFAPLLHVGRIYFLSNFLVEEYDDTYRVAPATIRIRFHNDTVIEELQNAADIPTYSFRFLAANDLPFAVHNHEYLSDLIGEVETVEQEEVLFEDAAILRRKGVQLRLIDIENVPLAIDYTLEDAIWLSEICSISELNLYKTDFTNQGNLYLTTATVKDVTVSWSSVHLKFMVRLTVATGPHEASIMFMTTKFRWIASRIIEATDKEWTNDFRTLLAALRGNILKFMIEFGDFNGQTNEFDLVLRKLFW</sequence>
<evidence type="ECO:0000256" key="2">
    <source>
        <dbReference type="ARBA" id="ARBA00022723"/>
    </source>
</evidence>
<evidence type="ECO:0000256" key="5">
    <source>
        <dbReference type="ARBA" id="ARBA00023125"/>
    </source>
</evidence>
<evidence type="ECO:0000256" key="4">
    <source>
        <dbReference type="ARBA" id="ARBA00022833"/>
    </source>
</evidence>
<dbReference type="SUPFAM" id="SSF50249">
    <property type="entry name" value="Nucleic acid-binding proteins"/>
    <property type="match status" value="4"/>
</dbReference>
<evidence type="ECO:0000256" key="3">
    <source>
        <dbReference type="ARBA" id="ARBA00022771"/>
    </source>
</evidence>
<dbReference type="GO" id="GO:0003677">
    <property type="term" value="F:DNA binding"/>
    <property type="evidence" value="ECO:0007669"/>
    <property type="project" value="UniProtKB-KW"/>
</dbReference>
<dbReference type="PANTHER" id="PTHR47165:SF4">
    <property type="entry name" value="OS03G0429900 PROTEIN"/>
    <property type="match status" value="1"/>
</dbReference>
<name>A0AAV0QM00_9ROSI</name>